<evidence type="ECO:0000256" key="15">
    <source>
        <dbReference type="ARBA" id="ARBA00048994"/>
    </source>
</evidence>
<dbReference type="Pfam" id="PF00557">
    <property type="entry name" value="Peptidase_M24"/>
    <property type="match status" value="1"/>
</dbReference>
<evidence type="ECO:0000256" key="6">
    <source>
        <dbReference type="ARBA" id="ARBA00022997"/>
    </source>
</evidence>
<dbReference type="SUPFAM" id="SSF55920">
    <property type="entry name" value="Creatinase/aminopeptidase"/>
    <property type="match status" value="1"/>
</dbReference>
<dbReference type="GO" id="GO:0030145">
    <property type="term" value="F:manganese ion binding"/>
    <property type="evidence" value="ECO:0007669"/>
    <property type="project" value="InterPro"/>
</dbReference>
<keyword evidence="6" id="KW-0224">Dipeptidase</keyword>
<dbReference type="GO" id="GO:0102009">
    <property type="term" value="F:proline dipeptidase activity"/>
    <property type="evidence" value="ECO:0007669"/>
    <property type="project" value="UniProtKB-EC"/>
</dbReference>
<evidence type="ECO:0000256" key="5">
    <source>
        <dbReference type="ARBA" id="ARBA00022801"/>
    </source>
</evidence>
<evidence type="ECO:0000256" key="1">
    <source>
        <dbReference type="ARBA" id="ARBA00001936"/>
    </source>
</evidence>
<dbReference type="SUPFAM" id="SSF53092">
    <property type="entry name" value="Creatinase/prolidase N-terminal domain"/>
    <property type="match status" value="1"/>
</dbReference>
<dbReference type="OrthoDB" id="10261878at2759"/>
<evidence type="ECO:0000256" key="13">
    <source>
        <dbReference type="ARBA" id="ARBA00044284"/>
    </source>
</evidence>
<dbReference type="GO" id="GO:0070006">
    <property type="term" value="F:metalloaminopeptidase activity"/>
    <property type="evidence" value="ECO:0007669"/>
    <property type="project" value="InterPro"/>
</dbReference>
<dbReference type="Pfam" id="PF05195">
    <property type="entry name" value="AMP_N"/>
    <property type="match status" value="1"/>
</dbReference>
<keyword evidence="18" id="KW-1185">Reference proteome</keyword>
<accession>A0A7R8X3P1</accession>
<comment type="cofactor">
    <cofactor evidence="1">
        <name>Mn(2+)</name>
        <dbReference type="ChEBI" id="CHEBI:29035"/>
    </cofactor>
</comment>
<dbReference type="Gene3D" id="3.90.230.10">
    <property type="entry name" value="Creatinase/methionine aminopeptidase superfamily"/>
    <property type="match status" value="1"/>
</dbReference>
<dbReference type="Gene3D" id="3.40.350.10">
    <property type="entry name" value="Creatinase/prolidase N-terminal domain"/>
    <property type="match status" value="1"/>
</dbReference>
<comment type="similarity">
    <text evidence="9">Belongs to the peptidase M24B family. Eukaryotic-type prolidase subfamily.</text>
</comment>
<name>A0A7R8X3P1_9CRUS</name>
<dbReference type="InterPro" id="IPR000994">
    <property type="entry name" value="Pept_M24"/>
</dbReference>
<dbReference type="CDD" id="cd01087">
    <property type="entry name" value="Prolidase"/>
    <property type="match status" value="1"/>
</dbReference>
<evidence type="ECO:0000259" key="16">
    <source>
        <dbReference type="SMART" id="SM01011"/>
    </source>
</evidence>
<comment type="catalytic activity">
    <reaction evidence="15">
        <text>Xaa-L-Pro dipeptide + H2O = an L-alpha-amino acid + L-proline</text>
        <dbReference type="Rhea" id="RHEA:76407"/>
        <dbReference type="ChEBI" id="CHEBI:15377"/>
        <dbReference type="ChEBI" id="CHEBI:59869"/>
        <dbReference type="ChEBI" id="CHEBI:60039"/>
        <dbReference type="ChEBI" id="CHEBI:195196"/>
        <dbReference type="EC" id="3.4.13.9"/>
    </reaction>
</comment>
<organism evidence="17">
    <name type="scientific">Darwinula stevensoni</name>
    <dbReference type="NCBI Taxonomy" id="69355"/>
    <lineage>
        <taxon>Eukaryota</taxon>
        <taxon>Metazoa</taxon>
        <taxon>Ecdysozoa</taxon>
        <taxon>Arthropoda</taxon>
        <taxon>Crustacea</taxon>
        <taxon>Oligostraca</taxon>
        <taxon>Ostracoda</taxon>
        <taxon>Podocopa</taxon>
        <taxon>Podocopida</taxon>
        <taxon>Darwinulocopina</taxon>
        <taxon>Darwinuloidea</taxon>
        <taxon>Darwinulidae</taxon>
        <taxon>Darwinula</taxon>
    </lineage>
</organism>
<evidence type="ECO:0000256" key="4">
    <source>
        <dbReference type="ARBA" id="ARBA00022723"/>
    </source>
</evidence>
<evidence type="ECO:0000256" key="9">
    <source>
        <dbReference type="ARBA" id="ARBA00043990"/>
    </source>
</evidence>
<evidence type="ECO:0000256" key="8">
    <source>
        <dbReference type="ARBA" id="ARBA00023211"/>
    </source>
</evidence>
<reference evidence="17" key="1">
    <citation type="submission" date="2020-11" db="EMBL/GenBank/DDBJ databases">
        <authorList>
            <person name="Tran Van P."/>
        </authorList>
    </citation>
    <scope>NUCLEOTIDE SEQUENCE</scope>
</reference>
<protein>
    <recommendedName>
        <fullName evidence="11">Xaa-Pro dipeptidase</fullName>
        <ecNumber evidence="10">3.4.13.9</ecNumber>
    </recommendedName>
    <alternativeName>
        <fullName evidence="14">Imidodipeptidase</fullName>
    </alternativeName>
    <alternativeName>
        <fullName evidence="12">Peptidase D</fullName>
    </alternativeName>
    <alternativeName>
        <fullName evidence="13">Proline dipeptidase</fullName>
    </alternativeName>
</protein>
<comment type="subunit">
    <text evidence="2">Homodimer.</text>
</comment>
<dbReference type="SMART" id="SM01011">
    <property type="entry name" value="AMP_N"/>
    <property type="match status" value="1"/>
</dbReference>
<evidence type="ECO:0000256" key="7">
    <source>
        <dbReference type="ARBA" id="ARBA00023049"/>
    </source>
</evidence>
<evidence type="ECO:0000256" key="2">
    <source>
        <dbReference type="ARBA" id="ARBA00011738"/>
    </source>
</evidence>
<dbReference type="EMBL" id="LR899947">
    <property type="protein sequence ID" value="CAD7243426.1"/>
    <property type="molecule type" value="Genomic_DNA"/>
</dbReference>
<evidence type="ECO:0000256" key="14">
    <source>
        <dbReference type="ARBA" id="ARBA00044351"/>
    </source>
</evidence>
<dbReference type="PANTHER" id="PTHR48480:SF2">
    <property type="entry name" value="PEPTIDASE D"/>
    <property type="match status" value="1"/>
</dbReference>
<keyword evidence="5" id="KW-0378">Hydrolase</keyword>
<dbReference type="InterPro" id="IPR036005">
    <property type="entry name" value="Creatinase/aminopeptidase-like"/>
</dbReference>
<evidence type="ECO:0000313" key="17">
    <source>
        <dbReference type="EMBL" id="CAD7243426.1"/>
    </source>
</evidence>
<keyword evidence="4" id="KW-0479">Metal-binding</keyword>
<proteinExistence type="inferred from homology"/>
<dbReference type="EC" id="3.4.13.9" evidence="10"/>
<keyword evidence="7" id="KW-0482">Metalloprotease</keyword>
<evidence type="ECO:0000256" key="3">
    <source>
        <dbReference type="ARBA" id="ARBA00022670"/>
    </source>
</evidence>
<evidence type="ECO:0000256" key="11">
    <source>
        <dbReference type="ARBA" id="ARBA00044141"/>
    </source>
</evidence>
<feature type="domain" description="Aminopeptidase P N-terminal" evidence="16">
    <location>
        <begin position="30"/>
        <end position="170"/>
    </location>
</feature>
<gene>
    <name evidence="17" type="ORF">DSTB1V02_LOCUS3350</name>
</gene>
<dbReference type="PANTHER" id="PTHR48480">
    <property type="match status" value="1"/>
</dbReference>
<dbReference type="FunFam" id="3.90.230.10:FF:000002">
    <property type="entry name" value="Xaa-Pro aminopeptidase 3"/>
    <property type="match status" value="1"/>
</dbReference>
<dbReference type="EMBL" id="CAJPEV010000430">
    <property type="protein sequence ID" value="CAG0885194.1"/>
    <property type="molecule type" value="Genomic_DNA"/>
</dbReference>
<sequence length="540" mass="59873">MAASAPASSRSAGNQKTPGSFCLGRHTLRIPMELHALNRKRLCERLREKVPENAVVLLMGGESCSRDSSDVFPVFRQESYFHWAFGVLEPDCYGAIEVSTGKATLFFPKLHESFAIWDGRIKPMEEFRTHYEVDGALQVHEVCCNLLISQLCRYDNFVDLFQYGLNTDSGKYTKEAVFDGIGKFKVDRNSLYPEIAEWCIYVDETLPVSCILMVFSRVIKTSQELRVLRYAARVSTNAHIEVMKRARPGMKEYQLEALFMYNCYYFGGCRHVAYTCICGTGSNAAILHYGGAHAPNDRSVNDGDICLLDMGGEYYCYASDITCSFPINGKFTPDQKLIYNAVLKANRAVIAAIKPGVDWVEMHKLANKIILEELIKIGILKGDINEMIQANLAGYFMPHGLGHLLGCDVHDVGGYLEGCPPRPEGLGLGNLRTARVLQANMVVTVEPGCYFIDTLLDRALATPNLASFINPDVLARFRGFGGVRIEDDVIVTETGAENMSQVPRTVEEIEAVMAEGQNSLEVPVPELLALGKAVDLIPSE</sequence>
<dbReference type="InterPro" id="IPR029149">
    <property type="entry name" value="Creatin/AminoP/Spt16_N"/>
</dbReference>
<dbReference type="InterPro" id="IPR052433">
    <property type="entry name" value="X-Pro_dipept-like"/>
</dbReference>
<dbReference type="InterPro" id="IPR007865">
    <property type="entry name" value="Aminopep_P_N"/>
</dbReference>
<dbReference type="Proteomes" id="UP000677054">
    <property type="component" value="Unassembled WGS sequence"/>
</dbReference>
<keyword evidence="8" id="KW-0464">Manganese</keyword>
<evidence type="ECO:0000256" key="10">
    <source>
        <dbReference type="ARBA" id="ARBA00044051"/>
    </source>
</evidence>
<dbReference type="AlphaFoldDB" id="A0A7R8X3P1"/>
<evidence type="ECO:0000313" key="18">
    <source>
        <dbReference type="Proteomes" id="UP000677054"/>
    </source>
</evidence>
<dbReference type="GO" id="GO:0006508">
    <property type="term" value="P:proteolysis"/>
    <property type="evidence" value="ECO:0007669"/>
    <property type="project" value="UniProtKB-KW"/>
</dbReference>
<keyword evidence="3" id="KW-0645">Protease</keyword>
<evidence type="ECO:0000256" key="12">
    <source>
        <dbReference type="ARBA" id="ARBA00044252"/>
    </source>
</evidence>